<comment type="function">
    <text evidence="7">Catalyzes the transfer of the diacylglyceryl group from phosphatidylglycerol to the sulfhydryl group of the N-terminal cysteine of a prolipoprotein, the first step in the formation of mature lipoproteins.</text>
</comment>
<comment type="pathway">
    <text evidence="7">Protein modification; lipoprotein biosynthesis (diacylglyceryl transfer).</text>
</comment>
<dbReference type="STRING" id="1798539.A2994_01485"/>
<comment type="subcellular location">
    <subcellularLocation>
        <location evidence="7">Cell membrane</location>
        <topology evidence="7">Multi-pass membrane protein</topology>
    </subcellularLocation>
</comment>
<keyword evidence="4 7" id="KW-0812">Transmembrane</keyword>
<evidence type="ECO:0000256" key="6">
    <source>
        <dbReference type="ARBA" id="ARBA00023136"/>
    </source>
</evidence>
<dbReference type="NCBIfam" id="TIGR00544">
    <property type="entry name" value="lgt"/>
    <property type="match status" value="1"/>
</dbReference>
<comment type="catalytic activity">
    <reaction evidence="7">
        <text>L-cysteinyl-[prolipoprotein] + a 1,2-diacyl-sn-glycero-3-phospho-(1'-sn-glycerol) = an S-1,2-diacyl-sn-glyceryl-L-cysteinyl-[prolipoprotein] + sn-glycerol 1-phosphate + H(+)</text>
        <dbReference type="Rhea" id="RHEA:56712"/>
        <dbReference type="Rhea" id="RHEA-COMP:14679"/>
        <dbReference type="Rhea" id="RHEA-COMP:14680"/>
        <dbReference type="ChEBI" id="CHEBI:15378"/>
        <dbReference type="ChEBI" id="CHEBI:29950"/>
        <dbReference type="ChEBI" id="CHEBI:57685"/>
        <dbReference type="ChEBI" id="CHEBI:64716"/>
        <dbReference type="ChEBI" id="CHEBI:140658"/>
        <dbReference type="EC" id="2.5.1.145"/>
    </reaction>
</comment>
<proteinExistence type="inferred from homology"/>
<reference evidence="8 9" key="1">
    <citation type="journal article" date="2016" name="Nat. Commun.">
        <title>Thousands of microbial genomes shed light on interconnected biogeochemical processes in an aquifer system.</title>
        <authorList>
            <person name="Anantharaman K."/>
            <person name="Brown C.T."/>
            <person name="Hug L.A."/>
            <person name="Sharon I."/>
            <person name="Castelle C.J."/>
            <person name="Probst A.J."/>
            <person name="Thomas B.C."/>
            <person name="Singh A."/>
            <person name="Wilkins M.J."/>
            <person name="Karaoz U."/>
            <person name="Brodie E.L."/>
            <person name="Williams K.H."/>
            <person name="Hubbard S.S."/>
            <person name="Banfield J.F."/>
        </authorList>
    </citation>
    <scope>NUCLEOTIDE SEQUENCE [LARGE SCALE GENOMIC DNA]</scope>
</reference>
<dbReference type="GO" id="GO:0042158">
    <property type="term" value="P:lipoprotein biosynthetic process"/>
    <property type="evidence" value="ECO:0007669"/>
    <property type="project" value="UniProtKB-UniRule"/>
</dbReference>
<keyword evidence="5 7" id="KW-1133">Transmembrane helix</keyword>
<protein>
    <recommendedName>
        <fullName evidence="7">Phosphatidylglycerol--prolipoprotein diacylglyceryl transferase</fullName>
        <ecNumber evidence="7">2.5.1.145</ecNumber>
    </recommendedName>
</protein>
<dbReference type="Proteomes" id="UP000179010">
    <property type="component" value="Unassembled WGS sequence"/>
</dbReference>
<dbReference type="EC" id="2.5.1.145" evidence="7"/>
<evidence type="ECO:0000256" key="1">
    <source>
        <dbReference type="ARBA" id="ARBA00007150"/>
    </source>
</evidence>
<dbReference type="GO" id="GO:0008961">
    <property type="term" value="F:phosphatidylglycerol-prolipoprotein diacylglyceryl transferase activity"/>
    <property type="evidence" value="ECO:0007669"/>
    <property type="project" value="UniProtKB-UniRule"/>
</dbReference>
<keyword evidence="8" id="KW-0449">Lipoprotein</keyword>
<keyword evidence="2 7" id="KW-1003">Cell membrane</keyword>
<dbReference type="PANTHER" id="PTHR30589">
    <property type="entry name" value="PROLIPOPROTEIN DIACYLGLYCERYL TRANSFERASE"/>
    <property type="match status" value="1"/>
</dbReference>
<dbReference type="InterPro" id="IPR001640">
    <property type="entry name" value="Lgt"/>
</dbReference>
<feature type="binding site" evidence="7">
    <location>
        <position position="145"/>
    </location>
    <ligand>
        <name>a 1,2-diacyl-sn-glycero-3-phospho-(1'-sn-glycerol)</name>
        <dbReference type="ChEBI" id="CHEBI:64716"/>
    </ligand>
</feature>
<dbReference type="PROSITE" id="PS01311">
    <property type="entry name" value="LGT"/>
    <property type="match status" value="1"/>
</dbReference>
<keyword evidence="3 7" id="KW-0808">Transferase</keyword>
<sequence length="270" mass="30439">MGGLALTPYFKGNLTVNPVLANFWGFPLYWYGLTMTGAVLAAFLWWRRRTVAKLGEVHSIDLVIWLVLFGLIGARLLFVLLKWSEFSALPWWSALNLHSGGLSIHGALIAGILATIIYARRYRLPIFSLLDLLVPPVILGQIIGRLGNFFNQEAFGGPTDLPWKMWVAPMFRPDQFIDQAFFHPTFLYSMVGLTAVLLIVLAVERRSHIAGAVFLTYILAYSVERFVIEFFRVDSDRWSVLSLAQWASIAAIMIALSISLIWRGIPPKKI</sequence>
<evidence type="ECO:0000313" key="9">
    <source>
        <dbReference type="Proteomes" id="UP000179010"/>
    </source>
</evidence>
<feature type="transmembrane region" description="Helical" evidence="7">
    <location>
        <begin position="28"/>
        <end position="46"/>
    </location>
</feature>
<evidence type="ECO:0000256" key="7">
    <source>
        <dbReference type="HAMAP-Rule" id="MF_01147"/>
    </source>
</evidence>
<dbReference type="Pfam" id="PF01790">
    <property type="entry name" value="LGT"/>
    <property type="match status" value="1"/>
</dbReference>
<evidence type="ECO:0000256" key="3">
    <source>
        <dbReference type="ARBA" id="ARBA00022679"/>
    </source>
</evidence>
<dbReference type="GO" id="GO:0005886">
    <property type="term" value="C:plasma membrane"/>
    <property type="evidence" value="ECO:0007669"/>
    <property type="project" value="UniProtKB-SubCell"/>
</dbReference>
<organism evidence="8 9">
    <name type="scientific">candidate division Kazan bacterium RIFCSPLOWO2_01_FULL_48_13</name>
    <dbReference type="NCBI Taxonomy" id="1798539"/>
    <lineage>
        <taxon>Bacteria</taxon>
        <taxon>Bacteria division Kazan-3B-28</taxon>
    </lineage>
</organism>
<feature type="transmembrane region" description="Helical" evidence="7">
    <location>
        <begin position="126"/>
        <end position="144"/>
    </location>
</feature>
<feature type="transmembrane region" description="Helical" evidence="7">
    <location>
        <begin position="58"/>
        <end position="81"/>
    </location>
</feature>
<feature type="transmembrane region" description="Helical" evidence="7">
    <location>
        <begin position="180"/>
        <end position="202"/>
    </location>
</feature>
<evidence type="ECO:0000256" key="4">
    <source>
        <dbReference type="ARBA" id="ARBA00022692"/>
    </source>
</evidence>
<dbReference type="UniPathway" id="UPA00664"/>
<feature type="transmembrane region" description="Helical" evidence="7">
    <location>
        <begin position="209"/>
        <end position="228"/>
    </location>
</feature>
<evidence type="ECO:0000256" key="5">
    <source>
        <dbReference type="ARBA" id="ARBA00022989"/>
    </source>
</evidence>
<gene>
    <name evidence="7" type="primary">lgt</name>
    <name evidence="8" type="ORF">A2994_01485</name>
</gene>
<feature type="transmembrane region" description="Helical" evidence="7">
    <location>
        <begin position="240"/>
        <end position="262"/>
    </location>
</feature>
<feature type="transmembrane region" description="Helical" evidence="7">
    <location>
        <begin position="101"/>
        <end position="119"/>
    </location>
</feature>
<comment type="similarity">
    <text evidence="1 7">Belongs to the Lgt family.</text>
</comment>
<comment type="caution">
    <text evidence="8">The sequence shown here is derived from an EMBL/GenBank/DDBJ whole genome shotgun (WGS) entry which is preliminary data.</text>
</comment>
<keyword evidence="6 7" id="KW-0472">Membrane</keyword>
<accession>A0A1F4PPE7</accession>
<evidence type="ECO:0000256" key="2">
    <source>
        <dbReference type="ARBA" id="ARBA00022475"/>
    </source>
</evidence>
<dbReference type="AlphaFoldDB" id="A0A1F4PPE7"/>
<evidence type="ECO:0000313" key="8">
    <source>
        <dbReference type="EMBL" id="OGB85499.1"/>
    </source>
</evidence>
<dbReference type="PANTHER" id="PTHR30589:SF0">
    <property type="entry name" value="PHOSPHATIDYLGLYCEROL--PROLIPOPROTEIN DIACYLGLYCERYL TRANSFERASE"/>
    <property type="match status" value="1"/>
</dbReference>
<name>A0A1F4PPE7_UNCK3</name>
<dbReference type="EMBL" id="METE01000003">
    <property type="protein sequence ID" value="OGB85499.1"/>
    <property type="molecule type" value="Genomic_DNA"/>
</dbReference>
<dbReference type="HAMAP" id="MF_01147">
    <property type="entry name" value="Lgt"/>
    <property type="match status" value="1"/>
</dbReference>